<evidence type="ECO:0000256" key="7">
    <source>
        <dbReference type="SAM" id="Phobius"/>
    </source>
</evidence>
<feature type="transmembrane region" description="Helical" evidence="7">
    <location>
        <begin position="64"/>
        <end position="80"/>
    </location>
</feature>
<evidence type="ECO:0000256" key="2">
    <source>
        <dbReference type="ARBA" id="ARBA00022475"/>
    </source>
</evidence>
<evidence type="ECO:0000256" key="1">
    <source>
        <dbReference type="ARBA" id="ARBA00004651"/>
    </source>
</evidence>
<gene>
    <name evidence="9" type="ORF">GGR38_001065</name>
</gene>
<reference evidence="9 10" key="1">
    <citation type="submission" date="2020-08" db="EMBL/GenBank/DDBJ databases">
        <title>Genomic Encyclopedia of Type Strains, Phase IV (KMG-IV): sequencing the most valuable type-strain genomes for metagenomic binning, comparative biology and taxonomic classification.</title>
        <authorList>
            <person name="Goeker M."/>
        </authorList>
    </citation>
    <scope>NUCLEOTIDE SEQUENCE [LARGE SCALE GENOMIC DNA]</scope>
    <source>
        <strain evidence="9 10">DSM 27057</strain>
    </source>
</reference>
<comment type="subcellular location">
    <subcellularLocation>
        <location evidence="1">Cell membrane</location>
        <topology evidence="1">Multi-pass membrane protein</topology>
    </subcellularLocation>
</comment>
<evidence type="ECO:0000256" key="6">
    <source>
        <dbReference type="ARBA" id="ARBA00043993"/>
    </source>
</evidence>
<keyword evidence="2" id="KW-1003">Cell membrane</keyword>
<comment type="similarity">
    <text evidence="6">Belongs to the YccS/YhfK family.</text>
</comment>
<evidence type="ECO:0000259" key="8">
    <source>
        <dbReference type="Pfam" id="PF13515"/>
    </source>
</evidence>
<feature type="transmembrane region" description="Helical" evidence="7">
    <location>
        <begin position="12"/>
        <end position="33"/>
    </location>
</feature>
<dbReference type="PANTHER" id="PTHR30509:SF9">
    <property type="entry name" value="MULTIDRUG RESISTANCE PROTEIN MDTO"/>
    <property type="match status" value="1"/>
</dbReference>
<keyword evidence="5 7" id="KW-0472">Membrane</keyword>
<dbReference type="InterPro" id="IPR049453">
    <property type="entry name" value="Memb_transporter_dom"/>
</dbReference>
<evidence type="ECO:0000313" key="9">
    <source>
        <dbReference type="EMBL" id="MBB3954138.1"/>
    </source>
</evidence>
<sequence>MPFALPTRSRLAIAQTIRVMAACLVTYWLTGLMGVKQGYWAIFTVLIVMQGSLGATATAAFDRLIATIAGAVMGGAVVMVTPRDPVAVGASLIAVSGVLTFAAVRQPRLRGAALTSAIVLLTRSPDIPVGVFVVDRIVEITLGGAIGVMASRFILPVRSRGAMIARFCEILNTMAQLLNAQADALARGEALASAEANIALRQSLVATEAVLNDARRERAMGLVREDVSDAIPRTLWRIRNGIAQIGQILGTPFPPIALTIVGPAVEAMLRAHAQSAQDAAAALSDGGALAQNSEAAEAFERAFVTLQHSDEARAIPFDAMGRVFGMAFTLRRMQQDFHDLGERIAECR</sequence>
<dbReference type="Proteomes" id="UP000548867">
    <property type="component" value="Unassembled WGS sequence"/>
</dbReference>
<comment type="caution">
    <text evidence="9">The sequence shown here is derived from an EMBL/GenBank/DDBJ whole genome shotgun (WGS) entry which is preliminary data.</text>
</comment>
<dbReference type="EMBL" id="JACIDX010000003">
    <property type="protein sequence ID" value="MBB3954138.1"/>
    <property type="molecule type" value="Genomic_DNA"/>
</dbReference>
<evidence type="ECO:0000256" key="5">
    <source>
        <dbReference type="ARBA" id="ARBA00023136"/>
    </source>
</evidence>
<dbReference type="AlphaFoldDB" id="A0A7W6CCP9"/>
<keyword evidence="10" id="KW-1185">Reference proteome</keyword>
<evidence type="ECO:0000256" key="4">
    <source>
        <dbReference type="ARBA" id="ARBA00022989"/>
    </source>
</evidence>
<evidence type="ECO:0000256" key="3">
    <source>
        <dbReference type="ARBA" id="ARBA00022692"/>
    </source>
</evidence>
<dbReference type="Pfam" id="PF13515">
    <property type="entry name" value="FUSC_2"/>
    <property type="match status" value="1"/>
</dbReference>
<accession>A0A7W6CCP9</accession>
<dbReference type="PANTHER" id="PTHR30509">
    <property type="entry name" value="P-HYDROXYBENZOIC ACID EFFLUX PUMP SUBUNIT-RELATED"/>
    <property type="match status" value="1"/>
</dbReference>
<feature type="transmembrane region" description="Helical" evidence="7">
    <location>
        <begin position="86"/>
        <end position="104"/>
    </location>
</feature>
<proteinExistence type="inferred from homology"/>
<organism evidence="9 10">
    <name type="scientific">Novosphingobium sediminicola</name>
    <dbReference type="NCBI Taxonomy" id="563162"/>
    <lineage>
        <taxon>Bacteria</taxon>
        <taxon>Pseudomonadati</taxon>
        <taxon>Pseudomonadota</taxon>
        <taxon>Alphaproteobacteria</taxon>
        <taxon>Sphingomonadales</taxon>
        <taxon>Sphingomonadaceae</taxon>
        <taxon>Novosphingobium</taxon>
    </lineage>
</organism>
<name>A0A7W6CCP9_9SPHN</name>
<keyword evidence="3 7" id="KW-0812">Transmembrane</keyword>
<feature type="domain" description="Integral membrane bound transporter" evidence="8">
    <location>
        <begin position="26"/>
        <end position="149"/>
    </location>
</feature>
<keyword evidence="4 7" id="KW-1133">Transmembrane helix</keyword>
<evidence type="ECO:0000313" key="10">
    <source>
        <dbReference type="Proteomes" id="UP000548867"/>
    </source>
</evidence>
<dbReference type="RefSeq" id="WP_183623406.1">
    <property type="nucleotide sequence ID" value="NZ_JACIDX010000003.1"/>
</dbReference>
<dbReference type="GO" id="GO:0005886">
    <property type="term" value="C:plasma membrane"/>
    <property type="evidence" value="ECO:0007669"/>
    <property type="project" value="UniProtKB-SubCell"/>
</dbReference>
<protein>
    <submittedName>
        <fullName evidence="9">Putative membrane protein YccC</fullName>
    </submittedName>
</protein>